<dbReference type="EMBL" id="JARJCN010000018">
    <property type="protein sequence ID" value="KAJ7092306.1"/>
    <property type="molecule type" value="Genomic_DNA"/>
</dbReference>
<proteinExistence type="predicted"/>
<protein>
    <submittedName>
        <fullName evidence="2">Uncharacterized protein</fullName>
    </submittedName>
</protein>
<keyword evidence="3" id="KW-1185">Reference proteome</keyword>
<name>A0AAD6U627_9AGAR</name>
<feature type="signal peptide" evidence="1">
    <location>
        <begin position="1"/>
        <end position="24"/>
    </location>
</feature>
<accession>A0AAD6U627</accession>
<evidence type="ECO:0000313" key="2">
    <source>
        <dbReference type="EMBL" id="KAJ7092306.1"/>
    </source>
</evidence>
<dbReference type="Proteomes" id="UP001222325">
    <property type="component" value="Unassembled WGS sequence"/>
</dbReference>
<organism evidence="2 3">
    <name type="scientific">Mycena belliarum</name>
    <dbReference type="NCBI Taxonomy" id="1033014"/>
    <lineage>
        <taxon>Eukaryota</taxon>
        <taxon>Fungi</taxon>
        <taxon>Dikarya</taxon>
        <taxon>Basidiomycota</taxon>
        <taxon>Agaricomycotina</taxon>
        <taxon>Agaricomycetes</taxon>
        <taxon>Agaricomycetidae</taxon>
        <taxon>Agaricales</taxon>
        <taxon>Marasmiineae</taxon>
        <taxon>Mycenaceae</taxon>
        <taxon>Mycena</taxon>
    </lineage>
</organism>
<evidence type="ECO:0000256" key="1">
    <source>
        <dbReference type="SAM" id="SignalP"/>
    </source>
</evidence>
<dbReference type="AlphaFoldDB" id="A0AAD6U627"/>
<comment type="caution">
    <text evidence="2">The sequence shown here is derived from an EMBL/GenBank/DDBJ whole genome shotgun (WGS) entry which is preliminary data.</text>
</comment>
<feature type="chain" id="PRO_5042202244" evidence="1">
    <location>
        <begin position="25"/>
        <end position="289"/>
    </location>
</feature>
<evidence type="ECO:0000313" key="3">
    <source>
        <dbReference type="Proteomes" id="UP001222325"/>
    </source>
</evidence>
<keyword evidence="1" id="KW-0732">Signal</keyword>
<sequence length="289" mass="30430">MRASTAAALLVGLLSSLVFAVTTAETVLTPGGYRSKANVHEIPVGGSLAHVGDMIHVLAANGTVLKVVHRRNTAKREPAVLPLKTGWIAYASWLNYDSSPIASFTTTWEVPAVPTENHGQTVFLFNSIEPTSGPVAILQPVLQYGPSAAGGGSFWAVASWYISSSDQFHTTPVRTSAGTTLNGVITLTGTSSDSSLCNYTTQFIGISETFLYISGVSQLRWATETLEAYGVTSINDYPASSTVFSGINLKLADGATPIVSWSTQSDATDGLITTVNTDGATDAEITIEY</sequence>
<gene>
    <name evidence="2" type="ORF">B0H15DRAFT_799479</name>
</gene>
<reference evidence="2" key="1">
    <citation type="submission" date="2023-03" db="EMBL/GenBank/DDBJ databases">
        <title>Massive genome expansion in bonnet fungi (Mycena s.s.) driven by repeated elements and novel gene families across ecological guilds.</title>
        <authorList>
            <consortium name="Lawrence Berkeley National Laboratory"/>
            <person name="Harder C.B."/>
            <person name="Miyauchi S."/>
            <person name="Viragh M."/>
            <person name="Kuo A."/>
            <person name="Thoen E."/>
            <person name="Andreopoulos B."/>
            <person name="Lu D."/>
            <person name="Skrede I."/>
            <person name="Drula E."/>
            <person name="Henrissat B."/>
            <person name="Morin E."/>
            <person name="Kohler A."/>
            <person name="Barry K."/>
            <person name="LaButti K."/>
            <person name="Morin E."/>
            <person name="Salamov A."/>
            <person name="Lipzen A."/>
            <person name="Mereny Z."/>
            <person name="Hegedus B."/>
            <person name="Baldrian P."/>
            <person name="Stursova M."/>
            <person name="Weitz H."/>
            <person name="Taylor A."/>
            <person name="Grigoriev I.V."/>
            <person name="Nagy L.G."/>
            <person name="Martin F."/>
            <person name="Kauserud H."/>
        </authorList>
    </citation>
    <scope>NUCLEOTIDE SEQUENCE</scope>
    <source>
        <strain evidence="2">CBHHK173m</strain>
    </source>
</reference>